<evidence type="ECO:0000256" key="2">
    <source>
        <dbReference type="SAM" id="MobiDB-lite"/>
    </source>
</evidence>
<organism evidence="3 4">
    <name type="scientific">Mesorhizobium japonicum (strain LMG 29417 / CECT 9101 / MAFF 303099)</name>
    <name type="common">Mesorhizobium loti (strain MAFF 303099)</name>
    <dbReference type="NCBI Taxonomy" id="266835"/>
    <lineage>
        <taxon>Bacteria</taxon>
        <taxon>Pseudomonadati</taxon>
        <taxon>Pseudomonadota</taxon>
        <taxon>Alphaproteobacteria</taxon>
        <taxon>Hyphomicrobiales</taxon>
        <taxon>Phyllobacteriaceae</taxon>
        <taxon>Mesorhizobium</taxon>
    </lineage>
</organism>
<feature type="coiled-coil region" evidence="1">
    <location>
        <begin position="39"/>
        <end position="66"/>
    </location>
</feature>
<feature type="compositionally biased region" description="Polar residues" evidence="2">
    <location>
        <begin position="1"/>
        <end position="13"/>
    </location>
</feature>
<protein>
    <submittedName>
        <fullName evidence="3">Mll2522 protein</fullName>
    </submittedName>
</protein>
<feature type="region of interest" description="Disordered" evidence="2">
    <location>
        <begin position="1"/>
        <end position="25"/>
    </location>
</feature>
<dbReference type="HOGENOM" id="CLU_066898_0_0_5"/>
<keyword evidence="1" id="KW-0175">Coiled coil</keyword>
<dbReference type="InterPro" id="IPR010296">
    <property type="entry name" value="DUF899_thioredox"/>
</dbReference>
<dbReference type="eggNOG" id="COG4312">
    <property type="taxonomic scope" value="Bacteria"/>
</dbReference>
<evidence type="ECO:0000256" key="1">
    <source>
        <dbReference type="SAM" id="Coils"/>
    </source>
</evidence>
<sequence length="273" mass="30505">MSGTGRRQTSLGRRTTAPGRRREPREPIMITFPNESARYRTAREKLLKKEIELRRAMEAVAEARRALPPGGLIRQDYVFDALDADGRPAKTKLSELFAPGKDSLILYQMMFPRHPQETRDVATSGGTARLARPDQPCPSCTALLDQWDGAVGHLEAAGFNFAVVAKTPLENLVTLGRDRGWKNMRLVSSAANSFKRDYNAETADGAQIPLLSVFHRDGDGIRHFWSSELGFAPPESGQDPRAIGTCEILWNLMDFTPQGRPDWHEQLQYGCCH</sequence>
<dbReference type="KEGG" id="mlo:mll2522"/>
<evidence type="ECO:0000313" key="4">
    <source>
        <dbReference type="Proteomes" id="UP000000552"/>
    </source>
</evidence>
<proteinExistence type="predicted"/>
<gene>
    <name evidence="3" type="ordered locus">mll2522</name>
</gene>
<dbReference type="Proteomes" id="UP000000552">
    <property type="component" value="Chromosome"/>
</dbReference>
<dbReference type="EMBL" id="BA000012">
    <property type="protein sequence ID" value="BAB49634.1"/>
    <property type="molecule type" value="Genomic_DNA"/>
</dbReference>
<dbReference type="Pfam" id="PF05988">
    <property type="entry name" value="DUF899"/>
    <property type="match status" value="1"/>
</dbReference>
<accession>Q98I82</accession>
<evidence type="ECO:0000313" key="3">
    <source>
        <dbReference type="EMBL" id="BAB49634.1"/>
    </source>
</evidence>
<name>Q98I82_RHILO</name>
<dbReference type="AlphaFoldDB" id="Q98I82"/>
<reference evidence="3 4" key="1">
    <citation type="journal article" date="2000" name="DNA Res.">
        <title>Complete genome structure of the nitrogen-fixing symbiotic bacterium Mesorhizobium loti.</title>
        <authorList>
            <person name="Kaneko T."/>
            <person name="Nakamura Y."/>
            <person name="Sato S."/>
            <person name="Asamizu E."/>
            <person name="Kato T."/>
            <person name="Sasamoto S."/>
            <person name="Watanabe A."/>
            <person name="Idesawa K."/>
            <person name="Ishikawa A."/>
            <person name="Kawashima K."/>
            <person name="Kimura T."/>
            <person name="Kishida Y."/>
            <person name="Kiyokawa C."/>
            <person name="Kohara M."/>
            <person name="Matsumoto M."/>
            <person name="Matsuno A."/>
            <person name="Mochizuki Y."/>
            <person name="Nakayama S."/>
            <person name="Nakazaki N."/>
            <person name="Shimpo S."/>
            <person name="Sugimoto M."/>
            <person name="Takeuchi C."/>
            <person name="Yamada M."/>
            <person name="Tabata S."/>
        </authorList>
    </citation>
    <scope>NUCLEOTIDE SEQUENCE [LARGE SCALE GENOMIC DNA]</scope>
    <source>
        <strain evidence="4">LMG 29417 / CECT 9101 / MAFF 303099</strain>
    </source>
</reference>